<comment type="caution">
    <text evidence="5">The sequence shown here is derived from an EMBL/GenBank/DDBJ whole genome shotgun (WGS) entry which is preliminary data.</text>
</comment>
<feature type="domain" description="Peptidase M16 N-terminal" evidence="3">
    <location>
        <begin position="12"/>
        <end position="160"/>
    </location>
</feature>
<evidence type="ECO:0000256" key="1">
    <source>
        <dbReference type="ARBA" id="ARBA00007261"/>
    </source>
</evidence>
<evidence type="ECO:0000256" key="2">
    <source>
        <dbReference type="RuleBase" id="RU004447"/>
    </source>
</evidence>
<dbReference type="Pfam" id="PF05193">
    <property type="entry name" value="Peptidase_M16_C"/>
    <property type="match status" value="1"/>
</dbReference>
<dbReference type="SUPFAM" id="SSF63411">
    <property type="entry name" value="LuxS/MPP-like metallohydrolase"/>
    <property type="match status" value="2"/>
</dbReference>
<dbReference type="GO" id="GO:0004222">
    <property type="term" value="F:metalloendopeptidase activity"/>
    <property type="evidence" value="ECO:0007669"/>
    <property type="project" value="InterPro"/>
</dbReference>
<dbReference type="InterPro" id="IPR001431">
    <property type="entry name" value="Pept_M16_Zn_BS"/>
</dbReference>
<evidence type="ECO:0000259" key="4">
    <source>
        <dbReference type="Pfam" id="PF05193"/>
    </source>
</evidence>
<accession>A0A833HPX9</accession>
<dbReference type="GO" id="GO:0046872">
    <property type="term" value="F:metal ion binding"/>
    <property type="evidence" value="ECO:0007669"/>
    <property type="project" value="InterPro"/>
</dbReference>
<dbReference type="GO" id="GO:0006508">
    <property type="term" value="P:proteolysis"/>
    <property type="evidence" value="ECO:0007669"/>
    <property type="project" value="InterPro"/>
</dbReference>
<dbReference type="PROSITE" id="PS00143">
    <property type="entry name" value="INSULINASE"/>
    <property type="match status" value="1"/>
</dbReference>
<gene>
    <name evidence="5" type="ORF">F8153_03900</name>
</gene>
<proteinExistence type="inferred from homology"/>
<organism evidence="5 6">
    <name type="scientific">Alkaliphilus serpentinus</name>
    <dbReference type="NCBI Taxonomy" id="1482731"/>
    <lineage>
        <taxon>Bacteria</taxon>
        <taxon>Bacillati</taxon>
        <taxon>Bacillota</taxon>
        <taxon>Clostridia</taxon>
        <taxon>Peptostreptococcales</taxon>
        <taxon>Natronincolaceae</taxon>
        <taxon>Alkaliphilus</taxon>
    </lineage>
</organism>
<evidence type="ECO:0000313" key="6">
    <source>
        <dbReference type="Proteomes" id="UP000465601"/>
    </source>
</evidence>
<dbReference type="FunFam" id="3.30.830.10:FF:000008">
    <property type="entry name" value="Mitochondrial-processing peptidase subunit beta"/>
    <property type="match status" value="1"/>
</dbReference>
<dbReference type="InterPro" id="IPR007863">
    <property type="entry name" value="Peptidase_M16_C"/>
</dbReference>
<protein>
    <submittedName>
        <fullName evidence="5">Insulinase family protein</fullName>
    </submittedName>
</protein>
<dbReference type="PANTHER" id="PTHR11851:SF49">
    <property type="entry name" value="MITOCHONDRIAL-PROCESSING PEPTIDASE SUBUNIT ALPHA"/>
    <property type="match status" value="1"/>
</dbReference>
<evidence type="ECO:0000313" key="5">
    <source>
        <dbReference type="EMBL" id="KAB3531330.1"/>
    </source>
</evidence>
<comment type="similarity">
    <text evidence="1 2">Belongs to the peptidase M16 family.</text>
</comment>
<dbReference type="AlphaFoldDB" id="A0A833HPX9"/>
<dbReference type="InterPro" id="IPR050361">
    <property type="entry name" value="MPP/UQCRC_Complex"/>
</dbReference>
<dbReference type="Pfam" id="PF00675">
    <property type="entry name" value="Peptidase_M16"/>
    <property type="match status" value="1"/>
</dbReference>
<sequence length="418" mass="47333">MYKKYTLDNGLRVVTEHIPFVKSISIGVWFAAGSNNENINNNGISHFIEHMLFKGTETKTAKDIADIVDGVGGQINAFTGKECTCYYIKVLDSHFILAIDLLADMIFNSKLDTVEMDKERSVILEEINMYEDSPEDLVHDLLTQTIFKDNHIGMPILGTKETLANIDDRTLRNYLKDFYIPENAVISVAGNFHEETLLQTIEKNFSSWSSSGKINHINNEIEYNYEKVHRVKDVEQAHLCMAFKGVALDAKNLYPLLVVNNILGGSMSSRLFQSIREEKGLVYSIYSYPSIYKEGGLLTIYGGMNPQQIEEVAHLIKQELMDLKQNSLTKEELVKAKEQLKGNYILGLESTSSRMTSIGKSELLLGRIFSPKEVIDKIDKINMEEIRNVIDEVINLDQLAVATLSKQDQNEIISNIFK</sequence>
<dbReference type="InterPro" id="IPR011765">
    <property type="entry name" value="Pept_M16_N"/>
</dbReference>
<keyword evidence="6" id="KW-1185">Reference proteome</keyword>
<name>A0A833HPX9_9FIRM</name>
<evidence type="ECO:0000259" key="3">
    <source>
        <dbReference type="Pfam" id="PF00675"/>
    </source>
</evidence>
<dbReference type="Proteomes" id="UP000465601">
    <property type="component" value="Unassembled WGS sequence"/>
</dbReference>
<dbReference type="PANTHER" id="PTHR11851">
    <property type="entry name" value="METALLOPROTEASE"/>
    <property type="match status" value="1"/>
</dbReference>
<reference evidence="5 6" key="1">
    <citation type="submission" date="2019-10" db="EMBL/GenBank/DDBJ databases">
        <title>Alkaliphilus serpentinus sp. nov. and Alkaliphilus pronyensis sp. nov., two novel anaerobic alkaliphilic species isolated from the serpentinized-hosted hydrothermal field of the Prony Bay (New Caledonia).</title>
        <authorList>
            <person name="Postec A."/>
        </authorList>
    </citation>
    <scope>NUCLEOTIDE SEQUENCE [LARGE SCALE GENOMIC DNA]</scope>
    <source>
        <strain evidence="5 6">LacT</strain>
    </source>
</reference>
<feature type="domain" description="Peptidase M16 C-terminal" evidence="4">
    <location>
        <begin position="170"/>
        <end position="340"/>
    </location>
</feature>
<dbReference type="RefSeq" id="WP_151865056.1">
    <property type="nucleotide sequence ID" value="NZ_WBZB01000013.1"/>
</dbReference>
<dbReference type="InterPro" id="IPR011249">
    <property type="entry name" value="Metalloenz_LuxS/M16"/>
</dbReference>
<dbReference type="OrthoDB" id="9811314at2"/>
<dbReference type="EMBL" id="WBZB01000013">
    <property type="protein sequence ID" value="KAB3531330.1"/>
    <property type="molecule type" value="Genomic_DNA"/>
</dbReference>
<dbReference type="Gene3D" id="3.30.830.10">
    <property type="entry name" value="Metalloenzyme, LuxS/M16 peptidase-like"/>
    <property type="match status" value="2"/>
</dbReference>